<dbReference type="Proteomes" id="UP001231189">
    <property type="component" value="Unassembled WGS sequence"/>
</dbReference>
<feature type="coiled-coil region" evidence="1">
    <location>
        <begin position="140"/>
        <end position="167"/>
    </location>
</feature>
<evidence type="ECO:0000313" key="3">
    <source>
        <dbReference type="Proteomes" id="UP001231189"/>
    </source>
</evidence>
<protein>
    <submittedName>
        <fullName evidence="2">Uncharacterized protein</fullName>
    </submittedName>
</protein>
<name>A0AAD8R4K3_LOLMU</name>
<keyword evidence="3" id="KW-1185">Reference proteome</keyword>
<dbReference type="EMBL" id="JAUUTY010000007">
    <property type="protein sequence ID" value="KAK1613299.1"/>
    <property type="molecule type" value="Genomic_DNA"/>
</dbReference>
<sequence>MPSTTLDLATSTIAADQVADLAKSTEKPIITTSAVPPTLGEGCDLSSLLTFDPESIEPTFSKASGEPSPSTVHGPLQRLKDLLSSSIETLIENSEEVKGILEDIQPHLPMTLQVKLWPAVTLSVFNVNEKKAALDAKTDTSANRAELETLRKELESLEERVRVTKQLIQERKPLLSVLKMKQKVS</sequence>
<gene>
    <name evidence="2" type="ORF">QYE76_036972</name>
</gene>
<accession>A0AAD8R4K3</accession>
<dbReference type="AlphaFoldDB" id="A0AAD8R4K3"/>
<evidence type="ECO:0000256" key="1">
    <source>
        <dbReference type="SAM" id="Coils"/>
    </source>
</evidence>
<keyword evidence="1" id="KW-0175">Coiled coil</keyword>
<proteinExistence type="predicted"/>
<reference evidence="2" key="1">
    <citation type="submission" date="2023-07" db="EMBL/GenBank/DDBJ databases">
        <title>A chromosome-level genome assembly of Lolium multiflorum.</title>
        <authorList>
            <person name="Chen Y."/>
            <person name="Copetti D."/>
            <person name="Kolliker R."/>
            <person name="Studer B."/>
        </authorList>
    </citation>
    <scope>NUCLEOTIDE SEQUENCE</scope>
    <source>
        <strain evidence="2">02402/16</strain>
        <tissue evidence="2">Leaf</tissue>
    </source>
</reference>
<comment type="caution">
    <text evidence="2">The sequence shown here is derived from an EMBL/GenBank/DDBJ whole genome shotgun (WGS) entry which is preliminary data.</text>
</comment>
<organism evidence="2 3">
    <name type="scientific">Lolium multiflorum</name>
    <name type="common">Italian ryegrass</name>
    <name type="synonym">Lolium perenne subsp. multiflorum</name>
    <dbReference type="NCBI Taxonomy" id="4521"/>
    <lineage>
        <taxon>Eukaryota</taxon>
        <taxon>Viridiplantae</taxon>
        <taxon>Streptophyta</taxon>
        <taxon>Embryophyta</taxon>
        <taxon>Tracheophyta</taxon>
        <taxon>Spermatophyta</taxon>
        <taxon>Magnoliopsida</taxon>
        <taxon>Liliopsida</taxon>
        <taxon>Poales</taxon>
        <taxon>Poaceae</taxon>
        <taxon>BOP clade</taxon>
        <taxon>Pooideae</taxon>
        <taxon>Poodae</taxon>
        <taxon>Poeae</taxon>
        <taxon>Poeae Chloroplast Group 2 (Poeae type)</taxon>
        <taxon>Loliodinae</taxon>
        <taxon>Loliinae</taxon>
        <taxon>Lolium</taxon>
    </lineage>
</organism>
<evidence type="ECO:0000313" key="2">
    <source>
        <dbReference type="EMBL" id="KAK1613299.1"/>
    </source>
</evidence>